<organism evidence="12 13">
    <name type="scientific">Aldrovandia affinis</name>
    <dbReference type="NCBI Taxonomy" id="143900"/>
    <lineage>
        <taxon>Eukaryota</taxon>
        <taxon>Metazoa</taxon>
        <taxon>Chordata</taxon>
        <taxon>Craniata</taxon>
        <taxon>Vertebrata</taxon>
        <taxon>Euteleostomi</taxon>
        <taxon>Actinopterygii</taxon>
        <taxon>Neopterygii</taxon>
        <taxon>Teleostei</taxon>
        <taxon>Notacanthiformes</taxon>
        <taxon>Halosauridae</taxon>
        <taxon>Aldrovandia</taxon>
    </lineage>
</organism>
<keyword evidence="13" id="KW-1185">Reference proteome</keyword>
<feature type="transmembrane region" description="Helical" evidence="8">
    <location>
        <begin position="38"/>
        <end position="57"/>
    </location>
</feature>
<evidence type="ECO:0000256" key="2">
    <source>
        <dbReference type="ARBA" id="ARBA00009657"/>
    </source>
</evidence>
<keyword evidence="8" id="KW-0406">Ion transport</keyword>
<keyword evidence="3" id="KW-1003">Cell membrane</keyword>
<evidence type="ECO:0000256" key="7">
    <source>
        <dbReference type="ARBA" id="ARBA00023157"/>
    </source>
</evidence>
<dbReference type="Pfam" id="PF03137">
    <property type="entry name" value="OATP"/>
    <property type="match status" value="1"/>
</dbReference>
<dbReference type="GO" id="GO:0006811">
    <property type="term" value="P:monoatomic ion transport"/>
    <property type="evidence" value="ECO:0007669"/>
    <property type="project" value="UniProtKB-KW"/>
</dbReference>
<feature type="transmembrane region" description="Helical" evidence="8">
    <location>
        <begin position="612"/>
        <end position="634"/>
    </location>
</feature>
<feature type="transmembrane region" description="Helical" evidence="8">
    <location>
        <begin position="176"/>
        <end position="199"/>
    </location>
</feature>
<dbReference type="AlphaFoldDB" id="A0AAD7WWR6"/>
<evidence type="ECO:0000259" key="11">
    <source>
        <dbReference type="PROSITE" id="PS51465"/>
    </source>
</evidence>
<dbReference type="PROSITE" id="PS50850">
    <property type="entry name" value="MFS"/>
    <property type="match status" value="1"/>
</dbReference>
<feature type="transmembrane region" description="Helical" evidence="8">
    <location>
        <begin position="258"/>
        <end position="282"/>
    </location>
</feature>
<protein>
    <recommendedName>
        <fullName evidence="8">Solute carrier organic anion transporter family member</fullName>
    </recommendedName>
</protein>
<dbReference type="GO" id="GO:0015347">
    <property type="term" value="F:sodium-independent organic anion transmembrane transporter activity"/>
    <property type="evidence" value="ECO:0007669"/>
    <property type="project" value="TreeGrafter"/>
</dbReference>
<keyword evidence="5 8" id="KW-1133">Transmembrane helix</keyword>
<evidence type="ECO:0000256" key="4">
    <source>
        <dbReference type="ARBA" id="ARBA00022692"/>
    </source>
</evidence>
<proteinExistence type="inferred from homology"/>
<feature type="transmembrane region" description="Helical" evidence="8">
    <location>
        <begin position="377"/>
        <end position="397"/>
    </location>
</feature>
<dbReference type="SUPFAM" id="SSF100895">
    <property type="entry name" value="Kazal-type serine protease inhibitors"/>
    <property type="match status" value="1"/>
</dbReference>
<comment type="subcellular location">
    <subcellularLocation>
        <location evidence="1 8">Cell membrane</location>
        <topology evidence="1 8">Multi-pass membrane protein</topology>
    </subcellularLocation>
</comment>
<dbReference type="InterPro" id="IPR004156">
    <property type="entry name" value="OATP"/>
</dbReference>
<dbReference type="Proteomes" id="UP001221898">
    <property type="component" value="Unassembled WGS sequence"/>
</dbReference>
<evidence type="ECO:0000313" key="13">
    <source>
        <dbReference type="Proteomes" id="UP001221898"/>
    </source>
</evidence>
<dbReference type="InterPro" id="IPR020846">
    <property type="entry name" value="MFS_dom"/>
</dbReference>
<comment type="similarity">
    <text evidence="2 8">Belongs to the organo anion transporter (TC 2.A.60) family.</text>
</comment>
<dbReference type="GO" id="GO:0016324">
    <property type="term" value="C:apical plasma membrane"/>
    <property type="evidence" value="ECO:0007669"/>
    <property type="project" value="TreeGrafter"/>
</dbReference>
<dbReference type="EMBL" id="JAINUG010000019">
    <property type="protein sequence ID" value="KAJ8412451.1"/>
    <property type="molecule type" value="Genomic_DNA"/>
</dbReference>
<feature type="transmembrane region" description="Helical" evidence="8">
    <location>
        <begin position="409"/>
        <end position="429"/>
    </location>
</feature>
<evidence type="ECO:0000256" key="9">
    <source>
        <dbReference type="SAM" id="MobiDB-lite"/>
    </source>
</evidence>
<dbReference type="Pfam" id="PF07648">
    <property type="entry name" value="Kazal_2"/>
    <property type="match status" value="1"/>
</dbReference>
<dbReference type="PANTHER" id="PTHR11388:SF87">
    <property type="entry name" value="SOLUTE CARRIER ORGANIC ANION TRANSPORTER FAMILY MEMBER 2B1"/>
    <property type="match status" value="1"/>
</dbReference>
<dbReference type="InterPro" id="IPR036058">
    <property type="entry name" value="Kazal_dom_sf"/>
</dbReference>
<dbReference type="Gene3D" id="3.30.60.30">
    <property type="match status" value="1"/>
</dbReference>
<feature type="transmembrane region" description="Helical" evidence="8">
    <location>
        <begin position="105"/>
        <end position="126"/>
    </location>
</feature>
<dbReference type="GO" id="GO:0043252">
    <property type="term" value="P:sodium-independent organic anion transport"/>
    <property type="evidence" value="ECO:0007669"/>
    <property type="project" value="TreeGrafter"/>
</dbReference>
<evidence type="ECO:0000256" key="6">
    <source>
        <dbReference type="ARBA" id="ARBA00023136"/>
    </source>
</evidence>
<dbReference type="PROSITE" id="PS51465">
    <property type="entry name" value="KAZAL_2"/>
    <property type="match status" value="1"/>
</dbReference>
<dbReference type="GO" id="GO:0016323">
    <property type="term" value="C:basolateral plasma membrane"/>
    <property type="evidence" value="ECO:0007669"/>
    <property type="project" value="TreeGrafter"/>
</dbReference>
<comment type="caution">
    <text evidence="12">The sequence shown here is derived from an EMBL/GenBank/DDBJ whole genome shotgun (WGS) entry which is preliminary data.</text>
</comment>
<feature type="transmembrane region" description="Helical" evidence="8">
    <location>
        <begin position="558"/>
        <end position="579"/>
    </location>
</feature>
<dbReference type="PANTHER" id="PTHR11388">
    <property type="entry name" value="ORGANIC ANION TRANSPORTER"/>
    <property type="match status" value="1"/>
</dbReference>
<feature type="compositionally biased region" description="Low complexity" evidence="9">
    <location>
        <begin position="292"/>
        <end position="301"/>
    </location>
</feature>
<reference evidence="12" key="1">
    <citation type="journal article" date="2023" name="Science">
        <title>Genome structures resolve the early diversification of teleost fishes.</title>
        <authorList>
            <person name="Parey E."/>
            <person name="Louis A."/>
            <person name="Montfort J."/>
            <person name="Bouchez O."/>
            <person name="Roques C."/>
            <person name="Iampietro C."/>
            <person name="Lluch J."/>
            <person name="Castinel A."/>
            <person name="Donnadieu C."/>
            <person name="Desvignes T."/>
            <person name="Floi Bucao C."/>
            <person name="Jouanno E."/>
            <person name="Wen M."/>
            <person name="Mejri S."/>
            <person name="Dirks R."/>
            <person name="Jansen H."/>
            <person name="Henkel C."/>
            <person name="Chen W.J."/>
            <person name="Zahm M."/>
            <person name="Cabau C."/>
            <person name="Klopp C."/>
            <person name="Thompson A.W."/>
            <person name="Robinson-Rechavi M."/>
            <person name="Braasch I."/>
            <person name="Lecointre G."/>
            <person name="Bobe J."/>
            <person name="Postlethwait J.H."/>
            <person name="Berthelot C."/>
            <person name="Roest Crollius H."/>
            <person name="Guiguen Y."/>
        </authorList>
    </citation>
    <scope>NUCLEOTIDE SEQUENCE</scope>
    <source>
        <strain evidence="12">NC1722</strain>
    </source>
</reference>
<feature type="region of interest" description="Disordered" evidence="9">
    <location>
        <begin position="290"/>
        <end position="310"/>
    </location>
</feature>
<evidence type="ECO:0000259" key="10">
    <source>
        <dbReference type="PROSITE" id="PS50850"/>
    </source>
</evidence>
<gene>
    <name evidence="12" type="ORF">AAFF_G00127870</name>
</gene>
<evidence type="ECO:0000256" key="5">
    <source>
        <dbReference type="ARBA" id="ARBA00022989"/>
    </source>
</evidence>
<keyword evidence="6 8" id="KW-0472">Membrane</keyword>
<keyword evidence="7" id="KW-1015">Disulfide bond</keyword>
<feature type="transmembrane region" description="Helical" evidence="8">
    <location>
        <begin position="338"/>
        <end position="357"/>
    </location>
</feature>
<dbReference type="SUPFAM" id="SSF103473">
    <property type="entry name" value="MFS general substrate transporter"/>
    <property type="match status" value="1"/>
</dbReference>
<dbReference type="GO" id="GO:0015125">
    <property type="term" value="F:bile acid transmembrane transporter activity"/>
    <property type="evidence" value="ECO:0007669"/>
    <property type="project" value="TreeGrafter"/>
</dbReference>
<name>A0AAD7WWR6_9TELE</name>
<evidence type="ECO:0000256" key="8">
    <source>
        <dbReference type="RuleBase" id="RU362056"/>
    </source>
</evidence>
<accession>A0AAD7WWR6</accession>
<evidence type="ECO:0000256" key="1">
    <source>
        <dbReference type="ARBA" id="ARBA00004651"/>
    </source>
</evidence>
<evidence type="ECO:0000256" key="3">
    <source>
        <dbReference type="ARBA" id="ARBA00022475"/>
    </source>
</evidence>
<feature type="transmembrane region" description="Helical" evidence="8">
    <location>
        <begin position="211"/>
        <end position="238"/>
    </location>
</feature>
<dbReference type="InterPro" id="IPR002350">
    <property type="entry name" value="Kazal_dom"/>
</dbReference>
<feature type="transmembrane region" description="Helical" evidence="8">
    <location>
        <begin position="77"/>
        <end position="98"/>
    </location>
</feature>
<feature type="transmembrane region" description="Helical" evidence="8">
    <location>
        <begin position="521"/>
        <end position="538"/>
    </location>
</feature>
<feature type="domain" description="Major facilitator superfamily (MFS) profile" evidence="10">
    <location>
        <begin position="32"/>
        <end position="640"/>
    </location>
</feature>
<keyword evidence="4 8" id="KW-0812">Transmembrane</keyword>
<feature type="domain" description="Kazal-like" evidence="11">
    <location>
        <begin position="444"/>
        <end position="501"/>
    </location>
</feature>
<dbReference type="Gene3D" id="1.20.1250.20">
    <property type="entry name" value="MFS general substrate transporter like domains"/>
    <property type="match status" value="1"/>
</dbReference>
<dbReference type="NCBIfam" id="TIGR00805">
    <property type="entry name" value="oat"/>
    <property type="match status" value="1"/>
</dbReference>
<dbReference type="InterPro" id="IPR036259">
    <property type="entry name" value="MFS_trans_sf"/>
</dbReference>
<evidence type="ECO:0000313" key="12">
    <source>
        <dbReference type="EMBL" id="KAJ8412451.1"/>
    </source>
</evidence>
<sequence>MGKCANKVLMGTNPQQHTSDGWTRPPARCRGSLNSIKFFVFWHGLLQLALLLVSGYLKSSISTIERRYGFSSQKSGLMASFNEVGNTVLIVFVSFFGSRVHRPRFIGGGALVASLAAMLMALPHFLSRPYEYSDSIINTQGNSSGLCHVGRSFPAELSHQNCTQYESNSHQAVLPIMLLGQLLLGIGCVPVQPFGISYIDDFASKRNSPLYLGILFAVTTLGPAVGFMLGSIMLRFFVDIDKPGGRGAELTNKDPRWVGAWWLGFLLAAGFLFLTSLPYFFFPRNMPKEETTGTATEPEPGNEVKEEKPKSSPLKDLSLMEFLKSFPSIVLRILRNPIYLLVVLAQVNLAAMVSGLATFMSKFIERQFTKTASFSNMVLGGVTIPVATLGVFIGGVIMKKLCMSVRSSARMSAIAVLLGMLCALPLLFLGCPTQSVAGVYPPRQRSPQECSLPCSCEAEAFNPVCGSNGVEYRSPCHAGCTTKTIGLEGTFVKVLNYTDCSCISANGHAAPGTCGSRCSHLFIPFLILSTVTCFVASVSKTPSFMMILRTVKPEDKSFALGVQYMLFRVLAFMPGPVIYGSVIDTTCILWGKKCEKNTSCHYYNLDLFRQRYLGLQLFFVFGAFACFVLTFLVLRRLQAKQQQAEQSAGKPDGENLLLGTSKEGEHIVNTV</sequence>
<keyword evidence="8" id="KW-0813">Transport</keyword>